<organism evidence="3 4">
    <name type="scientific">Stylosanthes scabra</name>
    <dbReference type="NCBI Taxonomy" id="79078"/>
    <lineage>
        <taxon>Eukaryota</taxon>
        <taxon>Viridiplantae</taxon>
        <taxon>Streptophyta</taxon>
        <taxon>Embryophyta</taxon>
        <taxon>Tracheophyta</taxon>
        <taxon>Spermatophyta</taxon>
        <taxon>Magnoliopsida</taxon>
        <taxon>eudicotyledons</taxon>
        <taxon>Gunneridae</taxon>
        <taxon>Pentapetalae</taxon>
        <taxon>rosids</taxon>
        <taxon>fabids</taxon>
        <taxon>Fabales</taxon>
        <taxon>Fabaceae</taxon>
        <taxon>Papilionoideae</taxon>
        <taxon>50 kb inversion clade</taxon>
        <taxon>dalbergioids sensu lato</taxon>
        <taxon>Dalbergieae</taxon>
        <taxon>Pterocarpus clade</taxon>
        <taxon>Stylosanthes</taxon>
    </lineage>
</organism>
<reference evidence="3 4" key="1">
    <citation type="journal article" date="2023" name="Plants (Basel)">
        <title>Bridging the Gap: Combining Genomics and Transcriptomics Approaches to Understand Stylosanthes scabra, an Orphan Legume from the Brazilian Caatinga.</title>
        <authorList>
            <person name="Ferreira-Neto J.R.C."/>
            <person name="da Silva M.D."/>
            <person name="Binneck E."/>
            <person name="de Melo N.F."/>
            <person name="da Silva R.H."/>
            <person name="de Melo A.L.T.M."/>
            <person name="Pandolfi V."/>
            <person name="Bustamante F.O."/>
            <person name="Brasileiro-Vidal A.C."/>
            <person name="Benko-Iseppon A.M."/>
        </authorList>
    </citation>
    <scope>NUCLEOTIDE SEQUENCE [LARGE SCALE GENOMIC DNA]</scope>
    <source>
        <tissue evidence="3">Leaves</tissue>
    </source>
</reference>
<proteinExistence type="predicted"/>
<name>A0ABU6YST2_9FABA</name>
<feature type="compositionally biased region" description="Acidic residues" evidence="1">
    <location>
        <begin position="285"/>
        <end position="297"/>
    </location>
</feature>
<dbReference type="InterPro" id="IPR046796">
    <property type="entry name" value="Transposase_32_dom"/>
</dbReference>
<keyword evidence="4" id="KW-1185">Reference proteome</keyword>
<evidence type="ECO:0000256" key="1">
    <source>
        <dbReference type="SAM" id="MobiDB-lite"/>
    </source>
</evidence>
<evidence type="ECO:0000313" key="3">
    <source>
        <dbReference type="EMBL" id="MED6212516.1"/>
    </source>
</evidence>
<evidence type="ECO:0000313" key="4">
    <source>
        <dbReference type="Proteomes" id="UP001341840"/>
    </source>
</evidence>
<gene>
    <name evidence="3" type="ORF">PIB30_084151</name>
</gene>
<feature type="region of interest" description="Disordered" evidence="1">
    <location>
        <begin position="274"/>
        <end position="317"/>
    </location>
</feature>
<comment type="caution">
    <text evidence="3">The sequence shown here is derived from an EMBL/GenBank/DDBJ whole genome shotgun (WGS) entry which is preliminary data.</text>
</comment>
<feature type="domain" description="Putative plant transposon protein" evidence="2">
    <location>
        <begin position="57"/>
        <end position="250"/>
    </location>
</feature>
<dbReference type="Proteomes" id="UP001341840">
    <property type="component" value="Unassembled WGS sequence"/>
</dbReference>
<evidence type="ECO:0000259" key="2">
    <source>
        <dbReference type="Pfam" id="PF20167"/>
    </source>
</evidence>
<protein>
    <recommendedName>
        <fullName evidence="2">Putative plant transposon protein domain-containing protein</fullName>
    </recommendedName>
</protein>
<sequence>MASYSAPVSVFDEHCFRKEFNQELFNSHARKRKVIPEVGFDLNEDEYPQIMEQVMLRGWRRLAAPRTSVSELMVQEFYANAVISDEEAAEQDELPYRSFVRGIKVDFSPSNIRRVMRFKRETTGAQTDYKTRQAVDQRLDEVLADLYIQGATWKLSSGQPAVPIQLRLTELHPLAKGWHEFIIHSLVLMGNKLEVTIARAILIHCIMWGEEVRVEDIIADMATIAQGLTNKGNLAFPSTIYKLCKDAGVPLREFRRIQRISELSYITARRMEATGYPMNLPQPQQDDDDEGNEEEEDKQQPEQDQQPPQHGFPDFQPQYQSQFHETLEGIESHLSSMQFFQQKFYESMEKSQADYMEEVKKIKAKQEDIWTNNQRFQFQYRQEQERLAKEIQEVRKSQITQTLANNKRLEIKKNIQLAIDRQGRDIVEMRK</sequence>
<dbReference type="EMBL" id="JASCZI010243011">
    <property type="protein sequence ID" value="MED6212516.1"/>
    <property type="molecule type" value="Genomic_DNA"/>
</dbReference>
<dbReference type="Pfam" id="PF20167">
    <property type="entry name" value="Transposase_32"/>
    <property type="match status" value="1"/>
</dbReference>
<accession>A0ABU6YST2</accession>